<dbReference type="SUPFAM" id="SSF53795">
    <property type="entry name" value="PEP carboxykinase-like"/>
    <property type="match status" value="1"/>
</dbReference>
<organism evidence="1 2">
    <name type="scientific">Candidatus Mediterraneibacter faecipullorum</name>
    <dbReference type="NCBI Taxonomy" id="2838670"/>
    <lineage>
        <taxon>Bacteria</taxon>
        <taxon>Bacillati</taxon>
        <taxon>Bacillota</taxon>
        <taxon>Clostridia</taxon>
        <taxon>Lachnospirales</taxon>
        <taxon>Lachnospiraceae</taxon>
        <taxon>Mediterraneibacter</taxon>
    </lineage>
</organism>
<name>A0A9D2NM31_9FIRM</name>
<protein>
    <recommendedName>
        <fullName evidence="3">HPr kinase/phosphorylase</fullName>
    </recommendedName>
</protein>
<dbReference type="Gene3D" id="3.40.50.300">
    <property type="entry name" value="P-loop containing nucleotide triphosphate hydrolases"/>
    <property type="match status" value="1"/>
</dbReference>
<reference evidence="1" key="2">
    <citation type="submission" date="2021-04" db="EMBL/GenBank/DDBJ databases">
        <authorList>
            <person name="Gilroy R."/>
        </authorList>
    </citation>
    <scope>NUCLEOTIDE SEQUENCE</scope>
    <source>
        <strain evidence="1">ChiW19-954</strain>
    </source>
</reference>
<dbReference type="InterPro" id="IPR027417">
    <property type="entry name" value="P-loop_NTPase"/>
</dbReference>
<proteinExistence type="predicted"/>
<gene>
    <name evidence="1" type="ORF">H9758_02260</name>
</gene>
<dbReference type="EMBL" id="DWWO01000024">
    <property type="protein sequence ID" value="HJC33399.1"/>
    <property type="molecule type" value="Genomic_DNA"/>
</dbReference>
<comment type="caution">
    <text evidence="1">The sequence shown here is derived from an EMBL/GenBank/DDBJ whole genome shotgun (WGS) entry which is preliminary data.</text>
</comment>
<dbReference type="AlphaFoldDB" id="A0A9D2NM31"/>
<evidence type="ECO:0000313" key="1">
    <source>
        <dbReference type="EMBL" id="HJC33399.1"/>
    </source>
</evidence>
<reference evidence="1" key="1">
    <citation type="journal article" date="2021" name="PeerJ">
        <title>Extensive microbial diversity within the chicken gut microbiome revealed by metagenomics and culture.</title>
        <authorList>
            <person name="Gilroy R."/>
            <person name="Ravi A."/>
            <person name="Getino M."/>
            <person name="Pursley I."/>
            <person name="Horton D.L."/>
            <person name="Alikhan N.F."/>
            <person name="Baker D."/>
            <person name="Gharbi K."/>
            <person name="Hall N."/>
            <person name="Watson M."/>
            <person name="Adriaenssens E.M."/>
            <person name="Foster-Nyarko E."/>
            <person name="Jarju S."/>
            <person name="Secka A."/>
            <person name="Antonio M."/>
            <person name="Oren A."/>
            <person name="Chaudhuri R.R."/>
            <person name="La Ragione R."/>
            <person name="Hildebrand F."/>
            <person name="Pallen M.J."/>
        </authorList>
    </citation>
    <scope>NUCLEOTIDE SEQUENCE</scope>
    <source>
        <strain evidence="1">ChiW19-954</strain>
    </source>
</reference>
<accession>A0A9D2NM31</accession>
<evidence type="ECO:0008006" key="3">
    <source>
        <dbReference type="Google" id="ProtNLM"/>
    </source>
</evidence>
<evidence type="ECO:0000313" key="2">
    <source>
        <dbReference type="Proteomes" id="UP000823890"/>
    </source>
</evidence>
<sequence>MSIQIEIKNCPRNFVNDYTWNKFAATNKQKTDINVTIKNSESVDYQVERYRMSQQYDQIMRYNSDVLVANEDWSLCTLLSLKDPMNLPVFLNHIYYSKAVFCHLIQCHSSLIEYHGEGILFLGPSGIGKTTQAELWNKYRNARIINGDIVFVQETLDAFLGWGTPWHGSSPYCENTSVPVKALIVLKQAPENSIRELTGFEKVTAVSNNVFYPRWLEGGMELCLETLNHLLSALPVYELSCRPDEDAVRLTEEAVFGGRV</sequence>
<dbReference type="Proteomes" id="UP000823890">
    <property type="component" value="Unassembled WGS sequence"/>
</dbReference>